<evidence type="ECO:0000313" key="1">
    <source>
        <dbReference type="EMBL" id="KAF4756125.1"/>
    </source>
</evidence>
<evidence type="ECO:0000313" key="2">
    <source>
        <dbReference type="Proteomes" id="UP000574390"/>
    </source>
</evidence>
<accession>A0A7J6UG08</accession>
<proteinExistence type="predicted"/>
<dbReference type="Proteomes" id="UP000574390">
    <property type="component" value="Unassembled WGS sequence"/>
</dbReference>
<sequence length="147" mass="15894">ELSNLRKDNDVGVLAGEDWIDLARLLEEDLRDQLERLDSDAESRGEEEGVRSCPRPDAPLFVQLHSSVRVPGAWPCSGVISDITSGPALGVSDCFRPSISQLPQRLAFLGIAKALPCGVGVLSKGGLLQLYTTWTSHVGTTLYYATL</sequence>
<organism evidence="1 2">
    <name type="scientific">Perkinsus olseni</name>
    <name type="common">Perkinsus atlanticus</name>
    <dbReference type="NCBI Taxonomy" id="32597"/>
    <lineage>
        <taxon>Eukaryota</taxon>
        <taxon>Sar</taxon>
        <taxon>Alveolata</taxon>
        <taxon>Perkinsozoa</taxon>
        <taxon>Perkinsea</taxon>
        <taxon>Perkinsida</taxon>
        <taxon>Perkinsidae</taxon>
        <taxon>Perkinsus</taxon>
    </lineage>
</organism>
<protein>
    <submittedName>
        <fullName evidence="1">Uncharacterized protein</fullName>
    </submittedName>
</protein>
<feature type="non-terminal residue" evidence="1">
    <location>
        <position position="1"/>
    </location>
</feature>
<dbReference type="EMBL" id="JABANM010000343">
    <property type="protein sequence ID" value="KAF4756125.1"/>
    <property type="molecule type" value="Genomic_DNA"/>
</dbReference>
<dbReference type="AlphaFoldDB" id="A0A7J6UG08"/>
<comment type="caution">
    <text evidence="1">The sequence shown here is derived from an EMBL/GenBank/DDBJ whole genome shotgun (WGS) entry which is preliminary data.</text>
</comment>
<name>A0A7J6UG08_PEROL</name>
<reference evidence="1 2" key="1">
    <citation type="submission" date="2020-04" db="EMBL/GenBank/DDBJ databases">
        <title>Perkinsus olseni comparative genomics.</title>
        <authorList>
            <person name="Bogema D.R."/>
        </authorList>
    </citation>
    <scope>NUCLEOTIDE SEQUENCE [LARGE SCALE GENOMIC DNA]</scope>
    <source>
        <strain evidence="1">ATCC PRA-205</strain>
    </source>
</reference>
<gene>
    <name evidence="1" type="ORF">FOZ62_020606</name>
</gene>